<reference evidence="12" key="1">
    <citation type="submission" date="2021-02" db="EMBL/GenBank/DDBJ databases">
        <title>First Annotated Genome of the Yellow-green Alga Tribonema minus.</title>
        <authorList>
            <person name="Mahan K.M."/>
        </authorList>
    </citation>
    <scope>NUCLEOTIDE SEQUENCE</scope>
    <source>
        <strain evidence="12">UTEX B ZZ1240</strain>
    </source>
</reference>
<evidence type="ECO:0000256" key="2">
    <source>
        <dbReference type="ARBA" id="ARBA00007779"/>
    </source>
</evidence>
<dbReference type="PANTHER" id="PTHR13018:SF5">
    <property type="entry name" value="RE44586P"/>
    <property type="match status" value="1"/>
</dbReference>
<feature type="compositionally biased region" description="Low complexity" evidence="7">
    <location>
        <begin position="999"/>
        <end position="1008"/>
    </location>
</feature>
<dbReference type="GO" id="GO:0005886">
    <property type="term" value="C:plasma membrane"/>
    <property type="evidence" value="ECO:0007669"/>
    <property type="project" value="TreeGrafter"/>
</dbReference>
<dbReference type="AlphaFoldDB" id="A0A836CHQ4"/>
<sequence length="1008" mass="112750">MTDPPDANFNFTHAPAPPPRHTDYTLLKAMEDALGLPLPQNMTASSAFGQTEWVEWSTISITAAMNAAVAVICLFFFWSMRQHNAGYFSLKRGRAPPGSVPPDLPTGFVDWMGPLMGMREQEVLRYAGFDTLIFLRFYKLAFKVFGIFALYGLAVIIPANIAGGQRNSFRVQTSINSFNQLSMSNIQHYDSKASALCIRRTSALKLAIVTEHCSSRLAELQMWVHAFGVYLLTALVQYFLYVEFRFYKQLRHEYLMRRAPHLRTIVVEERQRVLARLERLMALKRITGAEPHHRLGVCGFGPNVNSIQVYKQQLTTLNMTISSEQARKMLLKPMYTRTGAAAVNSNGAGGGAANGKKKHTPPTLMREMSLEHIDMGARGLLLDEFGAGPIERGVQQYAEEFSEEGSGSNHSLNGGNGTIRPPALRGSFDLSDVTPLTEMWGAVQRGPIWNNRRRSISSEVLHCSKPGRMDAVPAPEPRDVCWPNIIVSRRTHTIRWLLVEVVLAALMVFFPVIVTLMSYAISADQITQRSKLMEGLCMRSQVFRSAVELLQPICLMALMSTLPALLGVVGNLEGIIAHSRIQLVVLGRLFQFQIINVFLVTTVAGSLFDVLNKIANHPSDSFTLLGETLPKVAGFFCDYVTIRALTTTSLELIRVPALLVAWIRSCTPLSNTKRDADRVVCGLRTYDNPGSFYYGQRDADRVVCGLRTYDNPGSFYYGQVRMSMVDFYNFNFNLKPLSIAKRDADRVVCGLRTFMSLSNAKRNADRVVCSLRTYDNPGSFYYGQTFAQDLLVLTLIMTYACIAPVILVPGLLFFGIAQVVYRHQLLYVYVPDFESGGAFFPLVFRRFVFALVTAQATMLGMFLLKNGLAQVYAMAILMVVTYVYKGKMRALYEPVAETLPLEIATALDLDRQAKAAATGAAHKQQQQAAAAQQQRPDGARTAEGNEYLQPELKEPSFLQPDPALERVSPSRQHRSAARMQQRSVHLWPKAHNAQHRQQRQQQQQELPI</sequence>
<proteinExistence type="inferred from homology"/>
<keyword evidence="4 8" id="KW-0812">Transmembrane</keyword>
<protein>
    <submittedName>
        <fullName evidence="12">Uncharacterized protein</fullName>
    </submittedName>
</protein>
<dbReference type="InterPro" id="IPR027815">
    <property type="entry name" value="CSC1/OSCA1-like_cyt"/>
</dbReference>
<keyword evidence="5 8" id="KW-1133">Transmembrane helix</keyword>
<feature type="transmembrane region" description="Helical" evidence="8">
    <location>
        <begin position="549"/>
        <end position="569"/>
    </location>
</feature>
<dbReference type="InterPro" id="IPR003864">
    <property type="entry name" value="CSC1/OSCA1-like_7TM"/>
</dbReference>
<feature type="region of interest" description="Disordered" evidence="7">
    <location>
        <begin position="917"/>
        <end position="1008"/>
    </location>
</feature>
<feature type="domain" description="CSC1/OSCA1-like 7TM region" evidence="9">
    <location>
        <begin position="773"/>
        <end position="862"/>
    </location>
</feature>
<dbReference type="InterPro" id="IPR032880">
    <property type="entry name" value="CSC1/OSCA1-like_N"/>
</dbReference>
<comment type="subcellular location">
    <subcellularLocation>
        <location evidence="1">Membrane</location>
        <topology evidence="1">Multi-pass membrane protein</topology>
    </subcellularLocation>
</comment>
<evidence type="ECO:0000256" key="1">
    <source>
        <dbReference type="ARBA" id="ARBA00004141"/>
    </source>
</evidence>
<feature type="domain" description="CSC1/OSCA1-like 7TM region" evidence="9">
    <location>
        <begin position="495"/>
        <end position="678"/>
    </location>
</feature>
<evidence type="ECO:0000256" key="5">
    <source>
        <dbReference type="ARBA" id="ARBA00022989"/>
    </source>
</evidence>
<dbReference type="Pfam" id="PF13967">
    <property type="entry name" value="RSN1_TM"/>
    <property type="match status" value="1"/>
</dbReference>
<evidence type="ECO:0000259" key="9">
    <source>
        <dbReference type="Pfam" id="PF02714"/>
    </source>
</evidence>
<feature type="transmembrane region" description="Helical" evidence="8">
    <location>
        <begin position="496"/>
        <end position="521"/>
    </location>
</feature>
<keyword evidence="13" id="KW-1185">Reference proteome</keyword>
<evidence type="ECO:0000256" key="7">
    <source>
        <dbReference type="SAM" id="MobiDB-lite"/>
    </source>
</evidence>
<evidence type="ECO:0000313" key="13">
    <source>
        <dbReference type="Proteomes" id="UP000664859"/>
    </source>
</evidence>
<feature type="transmembrane region" description="Helical" evidence="8">
    <location>
        <begin position="140"/>
        <end position="161"/>
    </location>
</feature>
<evidence type="ECO:0000259" key="11">
    <source>
        <dbReference type="Pfam" id="PF14703"/>
    </source>
</evidence>
<feature type="transmembrane region" description="Helical" evidence="8">
    <location>
        <begin position="868"/>
        <end position="884"/>
    </location>
</feature>
<dbReference type="Proteomes" id="UP000664859">
    <property type="component" value="Unassembled WGS sequence"/>
</dbReference>
<feature type="transmembrane region" description="Helical" evidence="8">
    <location>
        <begin position="222"/>
        <end position="241"/>
    </location>
</feature>
<evidence type="ECO:0000256" key="6">
    <source>
        <dbReference type="ARBA" id="ARBA00023136"/>
    </source>
</evidence>
<evidence type="ECO:0000256" key="4">
    <source>
        <dbReference type="ARBA" id="ARBA00022692"/>
    </source>
</evidence>
<dbReference type="PANTHER" id="PTHR13018">
    <property type="entry name" value="PROBABLE MEMBRANE PROTEIN DUF221-RELATED"/>
    <property type="match status" value="1"/>
</dbReference>
<dbReference type="Pfam" id="PF14703">
    <property type="entry name" value="PHM7_cyt"/>
    <property type="match status" value="1"/>
</dbReference>
<keyword evidence="6 8" id="KW-0472">Membrane</keyword>
<name>A0A836CHQ4_9STRA</name>
<feature type="compositionally biased region" description="Low complexity" evidence="7">
    <location>
        <begin position="917"/>
        <end position="934"/>
    </location>
</feature>
<feature type="transmembrane region" description="Helical" evidence="8">
    <location>
        <begin position="56"/>
        <end position="78"/>
    </location>
</feature>
<evidence type="ECO:0000259" key="10">
    <source>
        <dbReference type="Pfam" id="PF13967"/>
    </source>
</evidence>
<evidence type="ECO:0000313" key="12">
    <source>
        <dbReference type="EMBL" id="KAG5185648.1"/>
    </source>
</evidence>
<evidence type="ECO:0000256" key="8">
    <source>
        <dbReference type="SAM" id="Phobius"/>
    </source>
</evidence>
<dbReference type="EMBL" id="JAFCMP010000124">
    <property type="protein sequence ID" value="KAG5185648.1"/>
    <property type="molecule type" value="Genomic_DNA"/>
</dbReference>
<keyword evidence="3" id="KW-0813">Transport</keyword>
<dbReference type="Pfam" id="PF02714">
    <property type="entry name" value="RSN1_7TM"/>
    <property type="match status" value="2"/>
</dbReference>
<comment type="caution">
    <text evidence="12">The sequence shown here is derived from an EMBL/GenBank/DDBJ whole genome shotgun (WGS) entry which is preliminary data.</text>
</comment>
<evidence type="ECO:0000256" key="3">
    <source>
        <dbReference type="ARBA" id="ARBA00022448"/>
    </source>
</evidence>
<feature type="domain" description="CSC1/OSCA1-like cytosolic" evidence="11">
    <location>
        <begin position="250"/>
        <end position="343"/>
    </location>
</feature>
<organism evidence="12 13">
    <name type="scientific">Tribonema minus</name>
    <dbReference type="NCBI Taxonomy" id="303371"/>
    <lineage>
        <taxon>Eukaryota</taxon>
        <taxon>Sar</taxon>
        <taxon>Stramenopiles</taxon>
        <taxon>Ochrophyta</taxon>
        <taxon>PX clade</taxon>
        <taxon>Xanthophyceae</taxon>
        <taxon>Tribonematales</taxon>
        <taxon>Tribonemataceae</taxon>
        <taxon>Tribonema</taxon>
    </lineage>
</organism>
<dbReference type="GO" id="GO:0005227">
    <property type="term" value="F:calcium-activated cation channel activity"/>
    <property type="evidence" value="ECO:0007669"/>
    <property type="project" value="InterPro"/>
</dbReference>
<feature type="domain" description="CSC1/OSCA1-like N-terminal transmembrane" evidence="10">
    <location>
        <begin position="61"/>
        <end position="242"/>
    </location>
</feature>
<dbReference type="InterPro" id="IPR045122">
    <property type="entry name" value="Csc1-like"/>
</dbReference>
<accession>A0A836CHQ4</accession>
<dbReference type="OrthoDB" id="1689567at2759"/>
<gene>
    <name evidence="12" type="ORF">JKP88DRAFT_262622</name>
</gene>
<comment type="similarity">
    <text evidence="2">Belongs to the CSC1 (TC 1.A.17) family.</text>
</comment>
<feature type="transmembrane region" description="Helical" evidence="8">
    <location>
        <begin position="790"/>
        <end position="821"/>
    </location>
</feature>